<name>A0A2Z7AP07_9LAMI</name>
<dbReference type="Gene3D" id="1.20.5.4130">
    <property type="match status" value="1"/>
</dbReference>
<dbReference type="Pfam" id="PF23559">
    <property type="entry name" value="WHD_DRP"/>
    <property type="match status" value="1"/>
</dbReference>
<keyword evidence="2" id="KW-0433">Leucine-rich repeat</keyword>
<evidence type="ECO:0000259" key="9">
    <source>
        <dbReference type="Pfam" id="PF18052"/>
    </source>
</evidence>
<dbReference type="Gene3D" id="3.80.10.10">
    <property type="entry name" value="Ribonuclease Inhibitor"/>
    <property type="match status" value="1"/>
</dbReference>
<dbReference type="PANTHER" id="PTHR23155:SF1193">
    <property type="entry name" value="DISEASE RESISTANCE PROTEIN RPP13-RELATED"/>
    <property type="match status" value="1"/>
</dbReference>
<dbReference type="InterPro" id="IPR027417">
    <property type="entry name" value="P-loop_NTPase"/>
</dbReference>
<evidence type="ECO:0000256" key="3">
    <source>
        <dbReference type="ARBA" id="ARBA00022737"/>
    </source>
</evidence>
<feature type="domain" description="NB-ARC" evidence="8">
    <location>
        <begin position="159"/>
        <end position="329"/>
    </location>
</feature>
<dbReference type="InterPro" id="IPR032675">
    <property type="entry name" value="LRR_dom_sf"/>
</dbReference>
<sequence length="884" mass="101117">MADAAVEFLLENLKQLLLYHSNLILNAKKEVENLEKDLRLFKAFLKDSTKKRKKDESLRVLVGQIRDVVYEAEDVIDAFVTQAAEIKSINYFKRALFSPKKLLKVAKEVEEIGEKVRNVYDKNRIDFACLDIDGGAAEDKVPEEKKDPLPRQENIVGFEDETDTIINYLFEEAKELDVISIIGMPGLGKTTLAGKIFRDQRIKFEFPTRIWVYVSQEFKKRDVFLSILGHFMKITDEMNRKNDQDIVKLLKENLEKGKFLIVMDDVWTAAAWTELQEAFPKGNNMGKILITSRNEEVARQANRDREPHKLRLLTPEESWLLLRLEVFGKPEFPTELEVLGKLIVERCGFLPLAIVVIGGTLVKRASAGDNNARKNAWKKVSESVGTYLNDDQDERMEKIISLSYNKLPYYLRPCFLYLGMFPEDYEIPVKRLTLMWIAEGFIQKKIGISLEETAEDYIEDLISRNLVMAEMVSPGGKVKTCRIHDMLREFCKNEAGNTNENFFQEMKRSSEGSFEPSIPDVEKFRRLCIHSNVVSFISAKPFGPRVRSFLCLSKEEITLLPENISSIPAAFKLLRVLEGKSFKFTKFPSDLSNLVHLRYLVLSSNFKAIPDSISKLWNIQTLIVDTTSRSLDVKADIWKMIQLRHLKINASTNLLKTSKSKEGENLQTLGTISPQSCTEDFFDRARGLKKLGIRGRIDTLLDVKGLEKLGNLDKLKFVNDVFPNPPSEGRLRCLPQSYKFPPKLRCITLSATFLDWSHISPLGMLDNLEVLKLKDNAFEGRSWEAAEGGFRRLEILHIERTNLVVWVASGHHFPRLRTLVLRNCERLQGIPIGLADSLQKLDLKRVSKSVSDSAKRIEEAKKKKPGTETSKRNQFKLCIAPGDE</sequence>
<keyword evidence="5" id="KW-0611">Plant defense</keyword>
<feature type="compositionally biased region" description="Basic and acidic residues" evidence="7">
    <location>
        <begin position="854"/>
        <end position="871"/>
    </location>
</feature>
<dbReference type="CDD" id="cd14798">
    <property type="entry name" value="RX-CC_like"/>
    <property type="match status" value="1"/>
</dbReference>
<dbReference type="PANTHER" id="PTHR23155">
    <property type="entry name" value="DISEASE RESISTANCE PROTEIN RP"/>
    <property type="match status" value="1"/>
</dbReference>
<evidence type="ECO:0000313" key="12">
    <source>
        <dbReference type="EMBL" id="KZV20989.1"/>
    </source>
</evidence>
<dbReference type="InterPro" id="IPR002182">
    <property type="entry name" value="NB-ARC"/>
</dbReference>
<keyword evidence="13" id="KW-1185">Reference proteome</keyword>
<dbReference type="InterPro" id="IPR041118">
    <property type="entry name" value="Rx_N"/>
</dbReference>
<dbReference type="GO" id="GO:0051607">
    <property type="term" value="P:defense response to virus"/>
    <property type="evidence" value="ECO:0007669"/>
    <property type="project" value="UniProtKB-ARBA"/>
</dbReference>
<dbReference type="AlphaFoldDB" id="A0A2Z7AP07"/>
<dbReference type="InterPro" id="IPR036388">
    <property type="entry name" value="WH-like_DNA-bd_sf"/>
</dbReference>
<evidence type="ECO:0000259" key="10">
    <source>
        <dbReference type="Pfam" id="PF23559"/>
    </source>
</evidence>
<dbReference type="Gene3D" id="3.40.50.300">
    <property type="entry name" value="P-loop containing nucleotide triphosphate hydrolases"/>
    <property type="match status" value="1"/>
</dbReference>
<dbReference type="Pfam" id="PF00931">
    <property type="entry name" value="NB-ARC"/>
    <property type="match status" value="1"/>
</dbReference>
<accession>A0A2Z7AP07</accession>
<dbReference type="GO" id="GO:0005524">
    <property type="term" value="F:ATP binding"/>
    <property type="evidence" value="ECO:0007669"/>
    <property type="project" value="UniProtKB-KW"/>
</dbReference>
<feature type="domain" description="Disease resistance R13L4/SHOC-2-like LRR" evidence="11">
    <location>
        <begin position="546"/>
        <end position="858"/>
    </location>
</feature>
<evidence type="ECO:0000256" key="5">
    <source>
        <dbReference type="ARBA" id="ARBA00022821"/>
    </source>
</evidence>
<feature type="domain" description="Disease resistance N-terminal" evidence="9">
    <location>
        <begin position="5"/>
        <end position="87"/>
    </location>
</feature>
<feature type="domain" description="Disease resistance protein winged helix" evidence="10">
    <location>
        <begin position="420"/>
        <end position="490"/>
    </location>
</feature>
<dbReference type="InterPro" id="IPR038005">
    <property type="entry name" value="RX-like_CC"/>
</dbReference>
<dbReference type="GO" id="GO:0043531">
    <property type="term" value="F:ADP binding"/>
    <property type="evidence" value="ECO:0007669"/>
    <property type="project" value="InterPro"/>
</dbReference>
<dbReference type="Pfam" id="PF18052">
    <property type="entry name" value="Rx_N"/>
    <property type="match status" value="1"/>
</dbReference>
<reference evidence="12 13" key="1">
    <citation type="journal article" date="2015" name="Proc. Natl. Acad. Sci. U.S.A.">
        <title>The resurrection genome of Boea hygrometrica: A blueprint for survival of dehydration.</title>
        <authorList>
            <person name="Xiao L."/>
            <person name="Yang G."/>
            <person name="Zhang L."/>
            <person name="Yang X."/>
            <person name="Zhao S."/>
            <person name="Ji Z."/>
            <person name="Zhou Q."/>
            <person name="Hu M."/>
            <person name="Wang Y."/>
            <person name="Chen M."/>
            <person name="Xu Y."/>
            <person name="Jin H."/>
            <person name="Xiao X."/>
            <person name="Hu G."/>
            <person name="Bao F."/>
            <person name="Hu Y."/>
            <person name="Wan P."/>
            <person name="Li L."/>
            <person name="Deng X."/>
            <person name="Kuang T."/>
            <person name="Xiang C."/>
            <person name="Zhu J.K."/>
            <person name="Oliver M.J."/>
            <person name="He Y."/>
        </authorList>
    </citation>
    <scope>NUCLEOTIDE SEQUENCE [LARGE SCALE GENOMIC DNA]</scope>
    <source>
        <strain evidence="13">cv. XS01</strain>
    </source>
</reference>
<dbReference type="SUPFAM" id="SSF52058">
    <property type="entry name" value="L domain-like"/>
    <property type="match status" value="1"/>
</dbReference>
<dbReference type="InterPro" id="IPR042197">
    <property type="entry name" value="Apaf_helical"/>
</dbReference>
<evidence type="ECO:0000313" key="13">
    <source>
        <dbReference type="Proteomes" id="UP000250235"/>
    </source>
</evidence>
<dbReference type="FunFam" id="1.10.10.10:FF:000322">
    <property type="entry name" value="Probable disease resistance protein At1g63360"/>
    <property type="match status" value="1"/>
</dbReference>
<evidence type="ECO:0000256" key="2">
    <source>
        <dbReference type="ARBA" id="ARBA00022614"/>
    </source>
</evidence>
<proteinExistence type="inferred from homology"/>
<dbReference type="Pfam" id="PF23598">
    <property type="entry name" value="LRR_14"/>
    <property type="match status" value="1"/>
</dbReference>
<dbReference type="Gene3D" id="1.10.8.430">
    <property type="entry name" value="Helical domain of apoptotic protease-activating factors"/>
    <property type="match status" value="1"/>
</dbReference>
<keyword evidence="3" id="KW-0677">Repeat</keyword>
<evidence type="ECO:0000256" key="1">
    <source>
        <dbReference type="ARBA" id="ARBA00008894"/>
    </source>
</evidence>
<gene>
    <name evidence="12" type="ORF">F511_29604</name>
</gene>
<dbReference type="InterPro" id="IPR055414">
    <property type="entry name" value="LRR_R13L4/SHOC2-like"/>
</dbReference>
<dbReference type="SUPFAM" id="SSF52540">
    <property type="entry name" value="P-loop containing nucleoside triphosphate hydrolases"/>
    <property type="match status" value="1"/>
</dbReference>
<dbReference type="InterPro" id="IPR058922">
    <property type="entry name" value="WHD_DRP"/>
</dbReference>
<keyword evidence="4" id="KW-0547">Nucleotide-binding</keyword>
<feature type="region of interest" description="Disordered" evidence="7">
    <location>
        <begin position="854"/>
        <end position="875"/>
    </location>
</feature>
<evidence type="ECO:0000259" key="11">
    <source>
        <dbReference type="Pfam" id="PF23598"/>
    </source>
</evidence>
<keyword evidence="6" id="KW-0067">ATP-binding</keyword>
<dbReference type="Gene3D" id="1.10.10.10">
    <property type="entry name" value="Winged helix-like DNA-binding domain superfamily/Winged helix DNA-binding domain"/>
    <property type="match status" value="1"/>
</dbReference>
<evidence type="ECO:0000256" key="6">
    <source>
        <dbReference type="ARBA" id="ARBA00022840"/>
    </source>
</evidence>
<evidence type="ECO:0000259" key="8">
    <source>
        <dbReference type="Pfam" id="PF00931"/>
    </source>
</evidence>
<dbReference type="GO" id="GO:0098542">
    <property type="term" value="P:defense response to other organism"/>
    <property type="evidence" value="ECO:0007669"/>
    <property type="project" value="TreeGrafter"/>
</dbReference>
<protein>
    <submittedName>
        <fullName evidence="12">Uncharacterized protein</fullName>
    </submittedName>
</protein>
<evidence type="ECO:0000256" key="7">
    <source>
        <dbReference type="SAM" id="MobiDB-lite"/>
    </source>
</evidence>
<organism evidence="12 13">
    <name type="scientific">Dorcoceras hygrometricum</name>
    <dbReference type="NCBI Taxonomy" id="472368"/>
    <lineage>
        <taxon>Eukaryota</taxon>
        <taxon>Viridiplantae</taxon>
        <taxon>Streptophyta</taxon>
        <taxon>Embryophyta</taxon>
        <taxon>Tracheophyta</taxon>
        <taxon>Spermatophyta</taxon>
        <taxon>Magnoliopsida</taxon>
        <taxon>eudicotyledons</taxon>
        <taxon>Gunneridae</taxon>
        <taxon>Pentapetalae</taxon>
        <taxon>asterids</taxon>
        <taxon>lamiids</taxon>
        <taxon>Lamiales</taxon>
        <taxon>Gesneriaceae</taxon>
        <taxon>Didymocarpoideae</taxon>
        <taxon>Trichosporeae</taxon>
        <taxon>Loxocarpinae</taxon>
        <taxon>Dorcoceras</taxon>
    </lineage>
</organism>
<dbReference type="InterPro" id="IPR044974">
    <property type="entry name" value="Disease_R_plants"/>
</dbReference>
<dbReference type="EMBL" id="KV015010">
    <property type="protein sequence ID" value="KZV20989.1"/>
    <property type="molecule type" value="Genomic_DNA"/>
</dbReference>
<dbReference type="FunFam" id="3.40.50.300:FF:001091">
    <property type="entry name" value="Probable disease resistance protein At1g61300"/>
    <property type="match status" value="1"/>
</dbReference>
<comment type="similarity">
    <text evidence="1">Belongs to the disease resistance NB-LRR family.</text>
</comment>
<evidence type="ECO:0000256" key="4">
    <source>
        <dbReference type="ARBA" id="ARBA00022741"/>
    </source>
</evidence>
<dbReference type="Proteomes" id="UP000250235">
    <property type="component" value="Unassembled WGS sequence"/>
</dbReference>
<dbReference type="PRINTS" id="PR00364">
    <property type="entry name" value="DISEASERSIST"/>
</dbReference>
<dbReference type="OrthoDB" id="646178at2759"/>